<evidence type="ECO:0000313" key="11">
    <source>
        <dbReference type="EMBL" id="MCP1675758.1"/>
    </source>
</evidence>
<name>A0AAE3G622_9GAMM</name>
<gene>
    <name evidence="11" type="ORF">J2T57_002913</name>
</gene>
<evidence type="ECO:0000313" key="12">
    <source>
        <dbReference type="Proteomes" id="UP001205843"/>
    </source>
</evidence>
<feature type="transmembrane region" description="Helical" evidence="9">
    <location>
        <begin position="54"/>
        <end position="71"/>
    </location>
</feature>
<dbReference type="GO" id="GO:0022857">
    <property type="term" value="F:transmembrane transporter activity"/>
    <property type="evidence" value="ECO:0007669"/>
    <property type="project" value="UniProtKB-UniRule"/>
</dbReference>
<keyword evidence="12" id="KW-1185">Reference proteome</keyword>
<evidence type="ECO:0000256" key="5">
    <source>
        <dbReference type="ARBA" id="ARBA00022692"/>
    </source>
</evidence>
<accession>A0AAE3G622</accession>
<comment type="subunit">
    <text evidence="9">The complex comprises the extracytoplasmic solute receptor protein and the two transmembrane proteins.</text>
</comment>
<evidence type="ECO:0000259" key="10">
    <source>
        <dbReference type="Pfam" id="PF04290"/>
    </source>
</evidence>
<dbReference type="InterPro" id="IPR007387">
    <property type="entry name" value="TRAP_DctQ"/>
</dbReference>
<evidence type="ECO:0000256" key="8">
    <source>
        <dbReference type="ARBA" id="ARBA00038436"/>
    </source>
</evidence>
<comment type="similarity">
    <text evidence="8 9">Belongs to the TRAP transporter small permease family.</text>
</comment>
<comment type="caution">
    <text evidence="11">The sequence shown here is derived from an EMBL/GenBank/DDBJ whole genome shotgun (WGS) entry which is preliminary data.</text>
</comment>
<feature type="transmembrane region" description="Helical" evidence="9">
    <location>
        <begin position="92"/>
        <end position="117"/>
    </location>
</feature>
<dbReference type="GO" id="GO:0015740">
    <property type="term" value="P:C4-dicarboxylate transport"/>
    <property type="evidence" value="ECO:0007669"/>
    <property type="project" value="TreeGrafter"/>
</dbReference>
<evidence type="ECO:0000256" key="9">
    <source>
        <dbReference type="RuleBase" id="RU369079"/>
    </source>
</evidence>
<dbReference type="PANTHER" id="PTHR35011:SF11">
    <property type="entry name" value="TRAP TRANSPORTER SMALL PERMEASE PROTEIN"/>
    <property type="match status" value="1"/>
</dbReference>
<dbReference type="PANTHER" id="PTHR35011">
    <property type="entry name" value="2,3-DIKETO-L-GULONATE TRAP TRANSPORTER SMALL PERMEASE PROTEIN YIAM"/>
    <property type="match status" value="1"/>
</dbReference>
<protein>
    <recommendedName>
        <fullName evidence="9">TRAP transporter small permease protein</fullName>
    </recommendedName>
</protein>
<keyword evidence="4 9" id="KW-0997">Cell inner membrane</keyword>
<evidence type="ECO:0000256" key="2">
    <source>
        <dbReference type="ARBA" id="ARBA00022448"/>
    </source>
</evidence>
<evidence type="ECO:0000256" key="6">
    <source>
        <dbReference type="ARBA" id="ARBA00022989"/>
    </source>
</evidence>
<dbReference type="AlphaFoldDB" id="A0AAE3G622"/>
<comment type="function">
    <text evidence="9">Part of the tripartite ATP-independent periplasmic (TRAP) transport system.</text>
</comment>
<keyword evidence="6 9" id="KW-1133">Transmembrane helix</keyword>
<feature type="transmembrane region" description="Helical" evidence="9">
    <location>
        <begin position="21"/>
        <end position="42"/>
    </location>
</feature>
<proteinExistence type="inferred from homology"/>
<reference evidence="11" key="1">
    <citation type="submission" date="2022-03" db="EMBL/GenBank/DDBJ databases">
        <title>Genomic Encyclopedia of Type Strains, Phase III (KMG-III): the genomes of soil and plant-associated and newly described type strains.</title>
        <authorList>
            <person name="Whitman W."/>
        </authorList>
    </citation>
    <scope>NUCLEOTIDE SEQUENCE</scope>
    <source>
        <strain evidence="11">ANL 6-2</strain>
    </source>
</reference>
<dbReference type="EMBL" id="JALJXV010000007">
    <property type="protein sequence ID" value="MCP1675758.1"/>
    <property type="molecule type" value="Genomic_DNA"/>
</dbReference>
<dbReference type="Pfam" id="PF04290">
    <property type="entry name" value="DctQ"/>
    <property type="match status" value="1"/>
</dbReference>
<evidence type="ECO:0000256" key="4">
    <source>
        <dbReference type="ARBA" id="ARBA00022519"/>
    </source>
</evidence>
<dbReference type="InterPro" id="IPR055348">
    <property type="entry name" value="DctQ"/>
</dbReference>
<dbReference type="RefSeq" id="WP_253479522.1">
    <property type="nucleotide sequence ID" value="NZ_JALJXV010000007.1"/>
</dbReference>
<evidence type="ECO:0000256" key="7">
    <source>
        <dbReference type="ARBA" id="ARBA00023136"/>
    </source>
</evidence>
<keyword evidence="7 9" id="KW-0472">Membrane</keyword>
<comment type="subcellular location">
    <subcellularLocation>
        <location evidence="1 9">Cell inner membrane</location>
        <topology evidence="1 9">Multi-pass membrane protein</topology>
    </subcellularLocation>
</comment>
<sequence length="168" mass="18447">MRIIGLLLQTASLWLSYLTKCALVVAATVMVGSLLLGVFYRYVLQDAVSWSEEIALLGFTWTIFLAAALAVREDAHVRVSIIDSIIPGLGDWILRQLIWVAIAAIGVFMIWSGMAFIDLTIRQVSAAMRYPLWYRNSALPVAGALILVYAAANIEGRAAFQARKATQS</sequence>
<dbReference type="GO" id="GO:0005886">
    <property type="term" value="C:plasma membrane"/>
    <property type="evidence" value="ECO:0007669"/>
    <property type="project" value="UniProtKB-SubCell"/>
</dbReference>
<keyword evidence="5 9" id="KW-0812">Transmembrane</keyword>
<evidence type="ECO:0000256" key="3">
    <source>
        <dbReference type="ARBA" id="ARBA00022475"/>
    </source>
</evidence>
<feature type="transmembrane region" description="Helical" evidence="9">
    <location>
        <begin position="137"/>
        <end position="154"/>
    </location>
</feature>
<feature type="domain" description="Tripartite ATP-independent periplasmic transporters DctQ component" evidence="10">
    <location>
        <begin position="30"/>
        <end position="154"/>
    </location>
</feature>
<keyword evidence="3" id="KW-1003">Cell membrane</keyword>
<keyword evidence="2 9" id="KW-0813">Transport</keyword>
<evidence type="ECO:0000256" key="1">
    <source>
        <dbReference type="ARBA" id="ARBA00004429"/>
    </source>
</evidence>
<organism evidence="11 12">
    <name type="scientific">Natronocella acetinitrilica</name>
    <dbReference type="NCBI Taxonomy" id="414046"/>
    <lineage>
        <taxon>Bacteria</taxon>
        <taxon>Pseudomonadati</taxon>
        <taxon>Pseudomonadota</taxon>
        <taxon>Gammaproteobacteria</taxon>
        <taxon>Chromatiales</taxon>
        <taxon>Ectothiorhodospiraceae</taxon>
        <taxon>Natronocella</taxon>
    </lineage>
</organism>
<dbReference type="Proteomes" id="UP001205843">
    <property type="component" value="Unassembled WGS sequence"/>
</dbReference>